<feature type="transmembrane region" description="Helical" evidence="7">
    <location>
        <begin position="559"/>
        <end position="584"/>
    </location>
</feature>
<feature type="transmembrane region" description="Helical" evidence="7">
    <location>
        <begin position="406"/>
        <end position="431"/>
    </location>
</feature>
<evidence type="ECO:0000313" key="8">
    <source>
        <dbReference type="EMBL" id="KAL5104811.1"/>
    </source>
</evidence>
<feature type="transmembrane region" description="Helical" evidence="7">
    <location>
        <begin position="459"/>
        <end position="482"/>
    </location>
</feature>
<comment type="subcellular location">
    <subcellularLocation>
        <location evidence="1">Membrane</location>
        <topology evidence="1">Multi-pass membrane protein</topology>
    </subcellularLocation>
</comment>
<organism evidence="8 9">
    <name type="scientific">Taenia crassiceps</name>
    <dbReference type="NCBI Taxonomy" id="6207"/>
    <lineage>
        <taxon>Eukaryota</taxon>
        <taxon>Metazoa</taxon>
        <taxon>Spiralia</taxon>
        <taxon>Lophotrochozoa</taxon>
        <taxon>Platyhelminthes</taxon>
        <taxon>Cestoda</taxon>
        <taxon>Eucestoda</taxon>
        <taxon>Cyclophyllidea</taxon>
        <taxon>Taeniidae</taxon>
        <taxon>Taenia</taxon>
    </lineage>
</organism>
<feature type="transmembrane region" description="Helical" evidence="7">
    <location>
        <begin position="596"/>
        <end position="627"/>
    </location>
</feature>
<feature type="transmembrane region" description="Helical" evidence="7">
    <location>
        <begin position="271"/>
        <end position="300"/>
    </location>
</feature>
<evidence type="ECO:0000256" key="7">
    <source>
        <dbReference type="SAM" id="Phobius"/>
    </source>
</evidence>
<accession>A0ABR4Q571</accession>
<protein>
    <submittedName>
        <fullName evidence="8">Solute carrier family 13 member 2</fullName>
    </submittedName>
</protein>
<dbReference type="Proteomes" id="UP001651158">
    <property type="component" value="Unassembled WGS sequence"/>
</dbReference>
<evidence type="ECO:0000256" key="4">
    <source>
        <dbReference type="ARBA" id="ARBA00022989"/>
    </source>
</evidence>
<comment type="caution">
    <text evidence="8">The sequence shown here is derived from an EMBL/GenBank/DDBJ whole genome shotgun (WGS) entry which is preliminary data.</text>
</comment>
<evidence type="ECO:0000256" key="5">
    <source>
        <dbReference type="ARBA" id="ARBA00023136"/>
    </source>
</evidence>
<evidence type="ECO:0000256" key="1">
    <source>
        <dbReference type="ARBA" id="ARBA00004141"/>
    </source>
</evidence>
<reference evidence="8 9" key="1">
    <citation type="journal article" date="2022" name="Front. Cell. Infect. Microbiol.">
        <title>The Genomes of Two Strains of Taenia crassiceps the Animal Model for the Study of Human Cysticercosis.</title>
        <authorList>
            <person name="Bobes R.J."/>
            <person name="Estrada K."/>
            <person name="Rios-Valencia D.G."/>
            <person name="Calderon-Gallegos A."/>
            <person name="de la Torre P."/>
            <person name="Carrero J.C."/>
            <person name="Sanchez-Flores A."/>
            <person name="Laclette J.P."/>
        </authorList>
    </citation>
    <scope>NUCLEOTIDE SEQUENCE [LARGE SCALE GENOMIC DNA]</scope>
    <source>
        <strain evidence="8">WFUcys</strain>
    </source>
</reference>
<dbReference type="InterPro" id="IPR001898">
    <property type="entry name" value="SLC13A/DASS"/>
</dbReference>
<gene>
    <name evidence="8" type="ORF">TcWFU_000357</name>
</gene>
<feature type="transmembrane region" description="Helical" evidence="7">
    <location>
        <begin position="639"/>
        <end position="665"/>
    </location>
</feature>
<name>A0ABR4Q571_9CEST</name>
<keyword evidence="4 7" id="KW-1133">Transmembrane helix</keyword>
<feature type="transmembrane region" description="Helical" evidence="7">
    <location>
        <begin position="191"/>
        <end position="214"/>
    </location>
</feature>
<feature type="transmembrane region" description="Helical" evidence="7">
    <location>
        <begin position="162"/>
        <end position="179"/>
    </location>
</feature>
<sequence>MSYDGGTGRGCSAISVCDPSDGSTKNCACINFSLYKRDLHSINRSIELLQRHSTGEQNAEVPKKKGDGSHYTNADSSNSLLVQPTKYVSRQMMLSVNDLRLQTKQTDPFRGPNHSHRTSTNSLPLRVVVGLFFVQLCASQLRKDLTMNLPNWLQWLLTYKKLLFTLLFPIILSPILIVYPTPEAKGAYTLFLMAGYWITECISIYVTAMLPLLMGPLMGIIASKAACGAYMRDAIMLFIHGAFLAVAAEHRNIHRRIGAAVIRIMGGDPRLLLLGLMLPTWFLSMWMSNAAATIMMLTIVEALMSRLEALKPNVEEGVALRSDEENGADGEAWNTGGSNESVTVKSGGAGDADDFQKLGCCFSLGIAFASSCGGMGTVIGTPTNVVLFGLVNDRYGTDTGLTFGSWAAYGMPLSLILLICVWAILGIIFIGPKKFFSCRGRDKSREVAIRQILEEEKRALGPVGWADGSAMAILGLVILLWISRKPGVDGWSAIVPFKIGPNGKRIELTTDTQPALLGTILVCFWPAHNPFRKRRPDEPSVDPFETVLPWKVAQSRCPWQVLFLIGGGFCLSEICNLSGLSTLVGQYMLGLKSLPLFVLILVFSLLSTVMTTFVANAATATVLLPIMFQLCENLEIHPYYLGLPVTIAASMAFILPAGTPANAIVYSKGRININQMIFAGSFVAVAGILVVTCSTVTYGVPIFNLNVFPDWAVRDVVNATTGLVTSTTPLPTPSP</sequence>
<feature type="region of interest" description="Disordered" evidence="6">
    <location>
        <begin position="321"/>
        <end position="340"/>
    </location>
</feature>
<evidence type="ECO:0000256" key="2">
    <source>
        <dbReference type="ARBA" id="ARBA00006772"/>
    </source>
</evidence>
<evidence type="ECO:0000313" key="9">
    <source>
        <dbReference type="Proteomes" id="UP001651158"/>
    </source>
</evidence>
<evidence type="ECO:0000256" key="6">
    <source>
        <dbReference type="SAM" id="MobiDB-lite"/>
    </source>
</evidence>
<dbReference type="PANTHER" id="PTHR10283">
    <property type="entry name" value="SOLUTE CARRIER FAMILY 13 MEMBER"/>
    <property type="match status" value="1"/>
</dbReference>
<feature type="transmembrane region" description="Helical" evidence="7">
    <location>
        <begin position="677"/>
        <end position="700"/>
    </location>
</feature>
<dbReference type="PANTHER" id="PTHR10283:SF82">
    <property type="entry name" value="SOLUTE CARRIER FAMILY 13 MEMBER 2"/>
    <property type="match status" value="1"/>
</dbReference>
<dbReference type="Pfam" id="PF00939">
    <property type="entry name" value="Na_sulph_symp"/>
    <property type="match status" value="1"/>
</dbReference>
<dbReference type="EMBL" id="JAKROA010000010">
    <property type="protein sequence ID" value="KAL5104811.1"/>
    <property type="molecule type" value="Genomic_DNA"/>
</dbReference>
<evidence type="ECO:0000256" key="3">
    <source>
        <dbReference type="ARBA" id="ARBA00022692"/>
    </source>
</evidence>
<feature type="transmembrane region" description="Helical" evidence="7">
    <location>
        <begin position="234"/>
        <end position="250"/>
    </location>
</feature>
<keyword evidence="9" id="KW-1185">Reference proteome</keyword>
<feature type="region of interest" description="Disordered" evidence="6">
    <location>
        <begin position="50"/>
        <end position="75"/>
    </location>
</feature>
<proteinExistence type="inferred from homology"/>
<comment type="similarity">
    <text evidence="2">Belongs to the SLC13A/DASS transporter (TC 2.A.47) family. NADC subfamily.</text>
</comment>
<keyword evidence="5 7" id="KW-0472">Membrane</keyword>
<keyword evidence="3 7" id="KW-0812">Transmembrane</keyword>